<feature type="domain" description="Competence protein CoiA nuclease-like" evidence="1">
    <location>
        <begin position="68"/>
        <end position="152"/>
    </location>
</feature>
<keyword evidence="3" id="KW-1185">Reference proteome</keyword>
<name>A0ABW1F5H4_9ACTN</name>
<dbReference type="InterPro" id="IPR010330">
    <property type="entry name" value="CoiA_nuc"/>
</dbReference>
<reference evidence="3" key="1">
    <citation type="journal article" date="2019" name="Int. J. Syst. Evol. Microbiol.">
        <title>The Global Catalogue of Microorganisms (GCM) 10K type strain sequencing project: providing services to taxonomists for standard genome sequencing and annotation.</title>
        <authorList>
            <consortium name="The Broad Institute Genomics Platform"/>
            <consortium name="The Broad Institute Genome Sequencing Center for Infectious Disease"/>
            <person name="Wu L."/>
            <person name="Ma J."/>
        </authorList>
    </citation>
    <scope>NUCLEOTIDE SEQUENCE [LARGE SCALE GENOMIC DNA]</scope>
    <source>
        <strain evidence="3">CGMCC 4.1469</strain>
    </source>
</reference>
<sequence length="397" mass="44014">MHAGRGRLDATQEDLGCGWAWSEVHRVRPRVPLACPECGHGVHGKVSSAGMRFFAHDRGSPTCALAQESMEHHLTKLQLAHAVRSAGWYAELEVRAPDGSWRADVMASSADGVRRMAWEAQLSPITRDELRERTTRYAADGVSVCWVTLSSRLWVGAVPSVVASAPRPGSTERWSVGTGVGRFAIVPCRKKCRCPHGHGRWERVNAPLEDFVAWVLGDRIVPHRLLADDDDHRVLWTAPAYIGQAAAFAAVEREHQAKRTSEERRRRQERHAELTAARDWRSVMPMGRRFRLEAAAARWAETDSGRSACLGHEQIADPRWAGGLPVYVSGHPYAILRPAVDRTVWSELAGLVVLTVGDDERRAVVDRAPALTRVVDLSAWLADRPVGSEFRRPTASP</sequence>
<dbReference type="EMBL" id="JBHSOD010000060">
    <property type="protein sequence ID" value="MFC5889592.1"/>
    <property type="molecule type" value="Genomic_DNA"/>
</dbReference>
<dbReference type="Pfam" id="PF06054">
    <property type="entry name" value="CoiA_nuc"/>
    <property type="match status" value="1"/>
</dbReference>
<organism evidence="2 3">
    <name type="scientific">Kitasatospora aburaviensis</name>
    <dbReference type="NCBI Taxonomy" id="67265"/>
    <lineage>
        <taxon>Bacteria</taxon>
        <taxon>Bacillati</taxon>
        <taxon>Actinomycetota</taxon>
        <taxon>Actinomycetes</taxon>
        <taxon>Kitasatosporales</taxon>
        <taxon>Streptomycetaceae</taxon>
        <taxon>Kitasatospora</taxon>
    </lineage>
</organism>
<comment type="caution">
    <text evidence="2">The sequence shown here is derived from an EMBL/GenBank/DDBJ whole genome shotgun (WGS) entry which is preliminary data.</text>
</comment>
<evidence type="ECO:0000313" key="3">
    <source>
        <dbReference type="Proteomes" id="UP001596067"/>
    </source>
</evidence>
<proteinExistence type="predicted"/>
<dbReference type="Proteomes" id="UP001596067">
    <property type="component" value="Unassembled WGS sequence"/>
</dbReference>
<dbReference type="RefSeq" id="WP_313767680.1">
    <property type="nucleotide sequence ID" value="NZ_JBHSOD010000060.1"/>
</dbReference>
<protein>
    <submittedName>
        <fullName evidence="2">Competence protein CoiA</fullName>
    </submittedName>
</protein>
<gene>
    <name evidence="2" type="ORF">ACFP0N_31965</name>
</gene>
<evidence type="ECO:0000313" key="2">
    <source>
        <dbReference type="EMBL" id="MFC5889592.1"/>
    </source>
</evidence>
<evidence type="ECO:0000259" key="1">
    <source>
        <dbReference type="Pfam" id="PF06054"/>
    </source>
</evidence>
<accession>A0ABW1F5H4</accession>